<evidence type="ECO:0000313" key="2">
    <source>
        <dbReference type="EMBL" id="EMD25088.1"/>
    </source>
</evidence>
<evidence type="ECO:0000256" key="1">
    <source>
        <dbReference type="SAM" id="MobiDB-lite"/>
    </source>
</evidence>
<evidence type="ECO:0000313" key="3">
    <source>
        <dbReference type="Proteomes" id="UP000014137"/>
    </source>
</evidence>
<dbReference type="PATRIC" id="fig|1238180.3.peg.5012"/>
<evidence type="ECO:0008006" key="4">
    <source>
        <dbReference type="Google" id="ProtNLM"/>
    </source>
</evidence>
<comment type="caution">
    <text evidence="2">The sequence shown here is derived from an EMBL/GenBank/DDBJ whole genome shotgun (WGS) entry which is preliminary data.</text>
</comment>
<dbReference type="AlphaFoldDB" id="M2PKT1"/>
<sequence length="474" mass="45457">MKGGEVTSSVRQVTVSALGITRSVTAHFLDLKGSSMTPRSRRLIATAVTAMGTFALVAPPAQAAEIAVPCDPGALVQAIADANATSTPVTLSLTANCVYTLTAVADTAQKAGLPAIQRKLTINGNHATIARAKDAPQFRIISNWGDLTLDKVTITGGHAPDGAGTDAYGTGNSGEDGGGLENWGPLTITDSVITGNASGSGAPGADATATTSAGRGGGGGFGGGISSYSSFRNTLTITGSSVTGNTSGDGGRGGNGVAAKPGGRGGSGGFGGGIDALRGNILRIAGGDVIGNRSGAGGPGGAGGPERGGAGDGGGGGVGAGVFMSTNQGEPLDPVISGASIAGNLAGRGGDAGVAGPGGYAGYSGYGGSGGGLSVFHDSLTLDGGKVSDNAAGEPGAGSSPSPRSGGGIYTLDGRVILANGAEVSGNRPDNCSSVADVPGCVNDTHARRVVEAGGLDRGTAELAVVEQAVAARR</sequence>
<proteinExistence type="predicted"/>
<feature type="compositionally biased region" description="Gly residues" evidence="1">
    <location>
        <begin position="247"/>
        <end position="266"/>
    </location>
</feature>
<feature type="region of interest" description="Disordered" evidence="1">
    <location>
        <begin position="295"/>
        <end position="320"/>
    </location>
</feature>
<accession>M2PKT1</accession>
<gene>
    <name evidence="2" type="ORF">C791_5097</name>
</gene>
<reference evidence="2 3" key="1">
    <citation type="submission" date="2012-10" db="EMBL/GenBank/DDBJ databases">
        <title>Genome assembly of Amycolatopsis azurea DSM 43854.</title>
        <authorList>
            <person name="Khatri I."/>
            <person name="Kaur I."/>
            <person name="Subramanian S."/>
            <person name="Mayilraj S."/>
        </authorList>
    </citation>
    <scope>NUCLEOTIDE SEQUENCE [LARGE SCALE GENOMIC DNA]</scope>
    <source>
        <strain evidence="2 3">DSM 43854</strain>
    </source>
</reference>
<feature type="region of interest" description="Disordered" evidence="1">
    <location>
        <begin position="239"/>
        <end position="266"/>
    </location>
</feature>
<feature type="region of interest" description="Disordered" evidence="1">
    <location>
        <begin position="159"/>
        <end position="178"/>
    </location>
</feature>
<feature type="region of interest" description="Disordered" evidence="1">
    <location>
        <begin position="194"/>
        <end position="213"/>
    </location>
</feature>
<organism evidence="2 3">
    <name type="scientific">Amycolatopsis azurea DSM 43854</name>
    <dbReference type="NCBI Taxonomy" id="1238180"/>
    <lineage>
        <taxon>Bacteria</taxon>
        <taxon>Bacillati</taxon>
        <taxon>Actinomycetota</taxon>
        <taxon>Actinomycetes</taxon>
        <taxon>Pseudonocardiales</taxon>
        <taxon>Pseudonocardiaceae</taxon>
        <taxon>Amycolatopsis</taxon>
    </lineage>
</organism>
<feature type="region of interest" description="Disordered" evidence="1">
    <location>
        <begin position="386"/>
        <end position="406"/>
    </location>
</feature>
<protein>
    <recommendedName>
        <fullName evidence="4">PE-PGRS family protein</fullName>
    </recommendedName>
</protein>
<feature type="compositionally biased region" description="Low complexity" evidence="1">
    <location>
        <begin position="391"/>
        <end position="404"/>
    </location>
</feature>
<dbReference type="EMBL" id="ANMG01000050">
    <property type="protein sequence ID" value="EMD25088.1"/>
    <property type="molecule type" value="Genomic_DNA"/>
</dbReference>
<name>M2PKT1_9PSEU</name>
<dbReference type="Proteomes" id="UP000014137">
    <property type="component" value="Unassembled WGS sequence"/>
</dbReference>